<dbReference type="GO" id="GO:0003723">
    <property type="term" value="F:RNA binding"/>
    <property type="evidence" value="ECO:0007669"/>
    <property type="project" value="TreeGrafter"/>
</dbReference>
<reference evidence="4" key="1">
    <citation type="submission" date="2022-07" db="EMBL/GenBank/DDBJ databases">
        <title>Phylogenomic reconstructions and comparative analyses of Kickxellomycotina fungi.</title>
        <authorList>
            <person name="Reynolds N.K."/>
            <person name="Stajich J.E."/>
            <person name="Barry K."/>
            <person name="Grigoriev I.V."/>
            <person name="Crous P."/>
            <person name="Smith M.E."/>
        </authorList>
    </citation>
    <scope>NUCLEOTIDE SEQUENCE</scope>
    <source>
        <strain evidence="4">BCRC 34489</strain>
    </source>
</reference>
<dbReference type="PANTHER" id="PTHR23148:SF0">
    <property type="entry name" value="SERINE_ARGININE REPETITIVE MATRIX PROTEIN 1"/>
    <property type="match status" value="1"/>
</dbReference>
<dbReference type="PROSITE" id="PS51025">
    <property type="entry name" value="PWI"/>
    <property type="match status" value="1"/>
</dbReference>
<organism evidence="4 5">
    <name type="scientific">Coemansia interrupta</name>
    <dbReference type="NCBI Taxonomy" id="1126814"/>
    <lineage>
        <taxon>Eukaryota</taxon>
        <taxon>Fungi</taxon>
        <taxon>Fungi incertae sedis</taxon>
        <taxon>Zoopagomycota</taxon>
        <taxon>Kickxellomycotina</taxon>
        <taxon>Kickxellomycetes</taxon>
        <taxon>Kickxellales</taxon>
        <taxon>Kickxellaceae</taxon>
        <taxon>Coemansia</taxon>
    </lineage>
</organism>
<keyword evidence="1" id="KW-0507">mRNA processing</keyword>
<sequence>MSGGFFRGTTIEQDQRFGNAHEKLLREQTFSSVLKKRVDISKVNMEVIKPWVSSKIHELLQIDDEVLYSYIVNMLEESDTPDPKAMQVSLTGFLEDKTQGFMESLWLVLVEAQESPGGIPESFVRRKMEELRAGREEKERMRERIREAERRSQRKEDEGGRRRTRAGRRSRWDAPA</sequence>
<feature type="non-terminal residue" evidence="4">
    <location>
        <position position="176"/>
    </location>
</feature>
<dbReference type="GO" id="GO:0005681">
    <property type="term" value="C:spliceosomal complex"/>
    <property type="evidence" value="ECO:0007669"/>
    <property type="project" value="TreeGrafter"/>
</dbReference>
<feature type="region of interest" description="Disordered" evidence="2">
    <location>
        <begin position="133"/>
        <end position="176"/>
    </location>
</feature>
<dbReference type="GO" id="GO:0006397">
    <property type="term" value="P:mRNA processing"/>
    <property type="evidence" value="ECO:0007669"/>
    <property type="project" value="UniProtKB-KW"/>
</dbReference>
<evidence type="ECO:0000259" key="3">
    <source>
        <dbReference type="PROSITE" id="PS51025"/>
    </source>
</evidence>
<evidence type="ECO:0000256" key="2">
    <source>
        <dbReference type="SAM" id="MobiDB-lite"/>
    </source>
</evidence>
<dbReference type="GO" id="GO:0048024">
    <property type="term" value="P:regulation of mRNA splicing, via spliceosome"/>
    <property type="evidence" value="ECO:0007669"/>
    <property type="project" value="TreeGrafter"/>
</dbReference>
<feature type="compositionally biased region" description="Basic and acidic residues" evidence="2">
    <location>
        <begin position="133"/>
        <end position="161"/>
    </location>
</feature>
<dbReference type="Gene3D" id="1.20.1390.10">
    <property type="entry name" value="PWI domain"/>
    <property type="match status" value="1"/>
</dbReference>
<dbReference type="Proteomes" id="UP001140172">
    <property type="component" value="Unassembled WGS sequence"/>
</dbReference>
<keyword evidence="5" id="KW-1185">Reference proteome</keyword>
<proteinExistence type="predicted"/>
<feature type="domain" description="PWI" evidence="3">
    <location>
        <begin position="27"/>
        <end position="126"/>
    </location>
</feature>
<evidence type="ECO:0000313" key="5">
    <source>
        <dbReference type="Proteomes" id="UP001140172"/>
    </source>
</evidence>
<dbReference type="InterPro" id="IPR052225">
    <property type="entry name" value="Ser/Arg_repetitive_matrix"/>
</dbReference>
<dbReference type="PANTHER" id="PTHR23148">
    <property type="entry name" value="SERINE/ARGININE REGULATED NUCLEAR MATRIX PROTEIN"/>
    <property type="match status" value="1"/>
</dbReference>
<dbReference type="AlphaFoldDB" id="A0A9W8H6T3"/>
<dbReference type="EMBL" id="JANBUM010000418">
    <property type="protein sequence ID" value="KAJ2777391.1"/>
    <property type="molecule type" value="Genomic_DNA"/>
</dbReference>
<dbReference type="OrthoDB" id="163257at2759"/>
<dbReference type="InterPro" id="IPR002483">
    <property type="entry name" value="PWI_dom"/>
</dbReference>
<dbReference type="InterPro" id="IPR036483">
    <property type="entry name" value="PWI_dom_sf"/>
</dbReference>
<evidence type="ECO:0000256" key="1">
    <source>
        <dbReference type="ARBA" id="ARBA00022664"/>
    </source>
</evidence>
<comment type="caution">
    <text evidence="4">The sequence shown here is derived from an EMBL/GenBank/DDBJ whole genome shotgun (WGS) entry which is preliminary data.</text>
</comment>
<dbReference type="Pfam" id="PF01480">
    <property type="entry name" value="PWI"/>
    <property type="match status" value="1"/>
</dbReference>
<protein>
    <recommendedName>
        <fullName evidence="3">PWI domain-containing protein</fullName>
    </recommendedName>
</protein>
<dbReference type="SMART" id="SM00311">
    <property type="entry name" value="PWI"/>
    <property type="match status" value="1"/>
</dbReference>
<name>A0A9W8H6T3_9FUNG</name>
<dbReference type="SUPFAM" id="SSF101233">
    <property type="entry name" value="PWI domain"/>
    <property type="match status" value="1"/>
</dbReference>
<gene>
    <name evidence="4" type="ORF">GGI15_004519</name>
</gene>
<accession>A0A9W8H6T3</accession>
<evidence type="ECO:0000313" key="4">
    <source>
        <dbReference type="EMBL" id="KAJ2777391.1"/>
    </source>
</evidence>